<dbReference type="InterPro" id="IPR050535">
    <property type="entry name" value="DNA_Repair-Maintenance_Comp"/>
</dbReference>
<proteinExistence type="predicted"/>
<dbReference type="AlphaFoldDB" id="A0A317F5S9"/>
<accession>A0A317F5S9</accession>
<dbReference type="Gene3D" id="3.60.21.10">
    <property type="match status" value="2"/>
</dbReference>
<feature type="domain" description="Calcineurin-like phosphoesterase" evidence="1">
    <location>
        <begin position="5"/>
        <end position="191"/>
    </location>
</feature>
<dbReference type="InterPro" id="IPR029052">
    <property type="entry name" value="Metallo-depent_PP-like"/>
</dbReference>
<dbReference type="GO" id="GO:0016787">
    <property type="term" value="F:hydrolase activity"/>
    <property type="evidence" value="ECO:0007669"/>
    <property type="project" value="InterPro"/>
</dbReference>
<evidence type="ECO:0000259" key="1">
    <source>
        <dbReference type="Pfam" id="PF00149"/>
    </source>
</evidence>
<dbReference type="EMBL" id="QGNA01000006">
    <property type="protein sequence ID" value="PWS34531.1"/>
    <property type="molecule type" value="Genomic_DNA"/>
</dbReference>
<gene>
    <name evidence="2" type="ORF">DFH01_23590</name>
</gene>
<dbReference type="OrthoDB" id="9773856at2"/>
<protein>
    <recommendedName>
        <fullName evidence="1">Calcineurin-like phosphoesterase domain-containing protein</fullName>
    </recommendedName>
</protein>
<dbReference type="InterPro" id="IPR004843">
    <property type="entry name" value="Calcineurin-like_PHP"/>
</dbReference>
<keyword evidence="3" id="KW-1185">Reference proteome</keyword>
<dbReference type="SUPFAM" id="SSF56300">
    <property type="entry name" value="Metallo-dependent phosphatases"/>
    <property type="match status" value="1"/>
</dbReference>
<dbReference type="Pfam" id="PF00149">
    <property type="entry name" value="Metallophos"/>
    <property type="match status" value="1"/>
</dbReference>
<dbReference type="PANTHER" id="PTHR30337">
    <property type="entry name" value="COMPONENT OF ATP-DEPENDENT DSDNA EXONUCLEASE"/>
    <property type="match status" value="1"/>
</dbReference>
<organism evidence="2 3">
    <name type="scientific">Falsiroseomonas bella</name>
    <dbReference type="NCBI Taxonomy" id="2184016"/>
    <lineage>
        <taxon>Bacteria</taxon>
        <taxon>Pseudomonadati</taxon>
        <taxon>Pseudomonadota</taxon>
        <taxon>Alphaproteobacteria</taxon>
        <taxon>Acetobacterales</taxon>
        <taxon>Roseomonadaceae</taxon>
        <taxon>Falsiroseomonas</taxon>
    </lineage>
</organism>
<dbReference type="PANTHER" id="PTHR30337:SF0">
    <property type="entry name" value="NUCLEASE SBCCD SUBUNIT D"/>
    <property type="match status" value="1"/>
</dbReference>
<evidence type="ECO:0000313" key="2">
    <source>
        <dbReference type="EMBL" id="PWS34531.1"/>
    </source>
</evidence>
<evidence type="ECO:0000313" key="3">
    <source>
        <dbReference type="Proteomes" id="UP000245765"/>
    </source>
</evidence>
<sequence length="242" mass="25732">MRAVRLVHSSDLHVEDAGPHAPPRQAAAGIAGLAAVLDTARAVRADLVLLAGDTFDHARVGDAMLSRATALIAAASLPVVLLPGNHDAALPDCLFRRAGLLGLPQVTVLGVNAGTALFDDLGLEIWGRAHEGADALDPLGPPPPRRTRWQVAVAHGHYVPAEEWRWQSHRAWRIADEALRAARADYVALGHWDRAVRVGPPEVEAHYSGSPDMAGTVQLVTLAPEGVAVRRERLRIAEGGCP</sequence>
<reference evidence="3" key="1">
    <citation type="submission" date="2018-05" db="EMBL/GenBank/DDBJ databases">
        <authorList>
            <person name="Du Z."/>
            <person name="Wang X."/>
        </authorList>
    </citation>
    <scope>NUCLEOTIDE SEQUENCE [LARGE SCALE GENOMIC DNA]</scope>
    <source>
        <strain evidence="3">CQN31</strain>
    </source>
</reference>
<dbReference type="Proteomes" id="UP000245765">
    <property type="component" value="Unassembled WGS sequence"/>
</dbReference>
<name>A0A317F5S9_9PROT</name>
<comment type="caution">
    <text evidence="2">The sequence shown here is derived from an EMBL/GenBank/DDBJ whole genome shotgun (WGS) entry which is preliminary data.</text>
</comment>
<dbReference type="RefSeq" id="WP_109872982.1">
    <property type="nucleotide sequence ID" value="NZ_QGNA01000006.1"/>
</dbReference>